<keyword evidence="15" id="KW-1185">Reference proteome</keyword>
<evidence type="ECO:0000259" key="13">
    <source>
        <dbReference type="PROSITE" id="PS51384"/>
    </source>
</evidence>
<protein>
    <submittedName>
        <fullName evidence="14">Dihydroorotate dehydrogenase electron transfer subunit</fullName>
    </submittedName>
</protein>
<dbReference type="SUPFAM" id="SSF52343">
    <property type="entry name" value="Ferredoxin reductase-like, C-terminal NADP-linked domain"/>
    <property type="match status" value="1"/>
</dbReference>
<feature type="binding site" evidence="11">
    <location>
        <begin position="44"/>
        <end position="47"/>
    </location>
    <ligand>
        <name>FAD</name>
        <dbReference type="ChEBI" id="CHEBI:57692"/>
    </ligand>
</feature>
<evidence type="ECO:0000256" key="11">
    <source>
        <dbReference type="PIRSR" id="PIRSR006816-1"/>
    </source>
</evidence>
<dbReference type="PIRSF" id="PIRSF006816">
    <property type="entry name" value="Cyc3_hyd_g"/>
    <property type="match status" value="1"/>
</dbReference>
<dbReference type="Gene3D" id="3.40.50.80">
    <property type="entry name" value="Nucleotide-binding domain of ferredoxin-NADP reductase (FNR) module"/>
    <property type="match status" value="1"/>
</dbReference>
<evidence type="ECO:0000256" key="6">
    <source>
        <dbReference type="ARBA" id="ARBA00022827"/>
    </source>
</evidence>
<keyword evidence="3 11" id="KW-0285">Flavoprotein</keyword>
<dbReference type="InterPro" id="IPR017938">
    <property type="entry name" value="Riboflavin_synthase-like_b-brl"/>
</dbReference>
<dbReference type="GO" id="GO:0051537">
    <property type="term" value="F:2 iron, 2 sulfur cluster binding"/>
    <property type="evidence" value="ECO:0007669"/>
    <property type="project" value="UniProtKB-KW"/>
</dbReference>
<sequence>MYKIISNQQIGNDFYIMAIEGSFEANPGQFYMLRGIGSFMTLSRPISVFDVGKDKIAFMYRVVGEGTKYFSKLKEGDEITLYGPYGNGYPVSDYKDKKVALIGGGMGIAPLFYLAKQLDNAEIHLGLNSRDLTAEQKQYLGQLYATHAPTTIHIDTDMSEKLDFSKYDAVMTCGPEIMMYKLTKKHENVYVSLEKHMGCAVGACLSCTCDVAGKRVKVCKDGPVFKGSEVSYDDAIKLL</sequence>
<comment type="similarity">
    <text evidence="1">Belongs to the PyrK family.</text>
</comment>
<dbReference type="Proteomes" id="UP000243406">
    <property type="component" value="Unassembled WGS sequence"/>
</dbReference>
<organism evidence="14 15">
    <name type="scientific">Acetoanaerobium noterae</name>
    <dbReference type="NCBI Taxonomy" id="745369"/>
    <lineage>
        <taxon>Bacteria</taxon>
        <taxon>Bacillati</taxon>
        <taxon>Bacillota</taxon>
        <taxon>Clostridia</taxon>
        <taxon>Peptostreptococcales</taxon>
        <taxon>Filifactoraceae</taxon>
        <taxon>Acetoanaerobium</taxon>
    </lineage>
</organism>
<keyword evidence="7" id="KW-0249">Electron transport</keyword>
<evidence type="ECO:0000313" key="14">
    <source>
        <dbReference type="EMBL" id="SKB39279.1"/>
    </source>
</evidence>
<keyword evidence="6 11" id="KW-0274">FAD</keyword>
<comment type="cofactor">
    <cofactor evidence="10">
        <name>[2Fe-2S] cluster</name>
        <dbReference type="ChEBI" id="CHEBI:190135"/>
    </cofactor>
</comment>
<dbReference type="InterPro" id="IPR037117">
    <property type="entry name" value="Dihydroorotate_DH_ele_sf"/>
</dbReference>
<dbReference type="InterPro" id="IPR017927">
    <property type="entry name" value="FAD-bd_FR_type"/>
</dbReference>
<name>A0A1T5AWT9_9FIRM</name>
<evidence type="ECO:0000256" key="4">
    <source>
        <dbReference type="ARBA" id="ARBA00022714"/>
    </source>
</evidence>
<dbReference type="InterPro" id="IPR039261">
    <property type="entry name" value="FNR_nucleotide-bd"/>
</dbReference>
<evidence type="ECO:0000256" key="2">
    <source>
        <dbReference type="ARBA" id="ARBA00022448"/>
    </source>
</evidence>
<dbReference type="PANTHER" id="PTHR43513">
    <property type="entry name" value="DIHYDROOROTATE DEHYDROGENASE B (NAD(+)), ELECTRON TRANSFER SUBUNIT"/>
    <property type="match status" value="1"/>
</dbReference>
<dbReference type="InterPro" id="IPR019480">
    <property type="entry name" value="Dihydroorotate_DH_Fe-S-bd"/>
</dbReference>
<gene>
    <name evidence="14" type="ORF">SAMN02745120_1229</name>
</gene>
<keyword evidence="2" id="KW-0813">Transport</keyword>
<keyword evidence="4 12" id="KW-0001">2Fe-2S</keyword>
<comment type="cofactor">
    <cofactor evidence="11">
        <name>FAD</name>
        <dbReference type="ChEBI" id="CHEBI:57692"/>
    </cofactor>
    <text evidence="11">Binds 1 FAD per subunit.</text>
</comment>
<feature type="binding site" evidence="12">
    <location>
        <position position="219"/>
    </location>
    <ligand>
        <name>[2Fe-2S] cluster</name>
        <dbReference type="ChEBI" id="CHEBI:190135"/>
    </ligand>
</feature>
<dbReference type="InterPro" id="IPR050353">
    <property type="entry name" value="PyrK_electron_transfer"/>
</dbReference>
<evidence type="ECO:0000256" key="3">
    <source>
        <dbReference type="ARBA" id="ARBA00022630"/>
    </source>
</evidence>
<feature type="binding site" evidence="12">
    <location>
        <position position="207"/>
    </location>
    <ligand>
        <name>[2Fe-2S] cluster</name>
        <dbReference type="ChEBI" id="CHEBI:190135"/>
    </ligand>
</feature>
<dbReference type="PROSITE" id="PS51384">
    <property type="entry name" value="FAD_FR"/>
    <property type="match status" value="1"/>
</dbReference>
<reference evidence="15" key="1">
    <citation type="submission" date="2017-02" db="EMBL/GenBank/DDBJ databases">
        <authorList>
            <person name="Varghese N."/>
            <person name="Submissions S."/>
        </authorList>
    </citation>
    <scope>NUCLEOTIDE SEQUENCE [LARGE SCALE GENOMIC DNA]</scope>
    <source>
        <strain evidence="15">ATCC 35199</strain>
    </source>
</reference>
<dbReference type="EMBL" id="FUYN01000002">
    <property type="protein sequence ID" value="SKB39279.1"/>
    <property type="molecule type" value="Genomic_DNA"/>
</dbReference>
<accession>A0A1T5AWT9</accession>
<feature type="binding site" evidence="12">
    <location>
        <position position="199"/>
    </location>
    <ligand>
        <name>[2Fe-2S] cluster</name>
        <dbReference type="ChEBI" id="CHEBI:190135"/>
    </ligand>
</feature>
<dbReference type="GO" id="GO:0050660">
    <property type="term" value="F:flavin adenine dinucleotide binding"/>
    <property type="evidence" value="ECO:0007669"/>
    <property type="project" value="InterPro"/>
</dbReference>
<dbReference type="RefSeq" id="WP_079589129.1">
    <property type="nucleotide sequence ID" value="NZ_FUYN01000002.1"/>
</dbReference>
<evidence type="ECO:0000256" key="7">
    <source>
        <dbReference type="ARBA" id="ARBA00022982"/>
    </source>
</evidence>
<evidence type="ECO:0000256" key="8">
    <source>
        <dbReference type="ARBA" id="ARBA00023004"/>
    </source>
</evidence>
<proteinExistence type="inferred from homology"/>
<evidence type="ECO:0000313" key="15">
    <source>
        <dbReference type="Proteomes" id="UP000243406"/>
    </source>
</evidence>
<keyword evidence="5 12" id="KW-0479">Metal-binding</keyword>
<dbReference type="Gene3D" id="2.40.30.10">
    <property type="entry name" value="Translation factors"/>
    <property type="match status" value="1"/>
</dbReference>
<dbReference type="GO" id="GO:0006221">
    <property type="term" value="P:pyrimidine nucleotide biosynthetic process"/>
    <property type="evidence" value="ECO:0007669"/>
    <property type="project" value="InterPro"/>
</dbReference>
<dbReference type="OrthoDB" id="9789468at2"/>
<keyword evidence="8 12" id="KW-0408">Iron</keyword>
<dbReference type="GO" id="GO:0016491">
    <property type="term" value="F:oxidoreductase activity"/>
    <property type="evidence" value="ECO:0007669"/>
    <property type="project" value="InterPro"/>
</dbReference>
<dbReference type="AlphaFoldDB" id="A0A1T5AWT9"/>
<feature type="domain" description="FAD-binding FR-type" evidence="13">
    <location>
        <begin position="1"/>
        <end position="91"/>
    </location>
</feature>
<evidence type="ECO:0000256" key="9">
    <source>
        <dbReference type="ARBA" id="ARBA00023014"/>
    </source>
</evidence>
<dbReference type="CDD" id="cd06218">
    <property type="entry name" value="DHOD_e_trans"/>
    <property type="match status" value="1"/>
</dbReference>
<evidence type="ECO:0000256" key="12">
    <source>
        <dbReference type="PIRSR" id="PIRSR006816-2"/>
    </source>
</evidence>
<evidence type="ECO:0000256" key="5">
    <source>
        <dbReference type="ARBA" id="ARBA00022723"/>
    </source>
</evidence>
<dbReference type="Pfam" id="PF10418">
    <property type="entry name" value="DHODB_Fe-S_bind"/>
    <property type="match status" value="1"/>
</dbReference>
<feature type="binding site" evidence="12">
    <location>
        <position position="204"/>
    </location>
    <ligand>
        <name>[2Fe-2S] cluster</name>
        <dbReference type="ChEBI" id="CHEBI:190135"/>
    </ligand>
</feature>
<evidence type="ECO:0000256" key="1">
    <source>
        <dbReference type="ARBA" id="ARBA00006422"/>
    </source>
</evidence>
<dbReference type="GO" id="GO:0046872">
    <property type="term" value="F:metal ion binding"/>
    <property type="evidence" value="ECO:0007669"/>
    <property type="project" value="UniProtKB-KW"/>
</dbReference>
<dbReference type="Gene3D" id="2.10.240.10">
    <property type="entry name" value="Dihydroorotate dehydrogenase, electron transfer subunit"/>
    <property type="match status" value="1"/>
</dbReference>
<feature type="binding site" evidence="11">
    <location>
        <begin position="66"/>
        <end position="67"/>
    </location>
    <ligand>
        <name>FAD</name>
        <dbReference type="ChEBI" id="CHEBI:57692"/>
    </ligand>
</feature>
<comment type="cofactor">
    <cofactor evidence="12">
        <name>[2Fe-2S] cluster</name>
        <dbReference type="ChEBI" id="CHEBI:190135"/>
    </cofactor>
    <text evidence="12">Binds 1 [2Fe-2S] cluster per subunit.</text>
</comment>
<dbReference type="InterPro" id="IPR012165">
    <property type="entry name" value="Cyt_c3_hydrogenase_gsu"/>
</dbReference>
<dbReference type="NCBIfam" id="NF000798">
    <property type="entry name" value="PRK00054.1-3"/>
    <property type="match status" value="1"/>
</dbReference>
<dbReference type="PANTHER" id="PTHR43513:SF3">
    <property type="entry name" value="DIHYDROOROTATE DEHYDROGENASE B (NAD(+)), ELECTRON TRANSFER SUBUNIT-RELATED"/>
    <property type="match status" value="1"/>
</dbReference>
<evidence type="ECO:0000256" key="10">
    <source>
        <dbReference type="ARBA" id="ARBA00034078"/>
    </source>
</evidence>
<keyword evidence="9 12" id="KW-0411">Iron-sulfur</keyword>
<dbReference type="SUPFAM" id="SSF63380">
    <property type="entry name" value="Riboflavin synthase domain-like"/>
    <property type="match status" value="1"/>
</dbReference>